<proteinExistence type="predicted"/>
<comment type="caution">
    <text evidence="1">The sequence shown here is derived from an EMBL/GenBank/DDBJ whole genome shotgun (WGS) entry which is preliminary data.</text>
</comment>
<dbReference type="EMBL" id="JAWDJX010000047">
    <property type="protein sequence ID" value="KAK3048602.1"/>
    <property type="molecule type" value="Genomic_DNA"/>
</dbReference>
<dbReference type="Proteomes" id="UP001271007">
    <property type="component" value="Unassembled WGS sequence"/>
</dbReference>
<evidence type="ECO:0000313" key="2">
    <source>
        <dbReference type="Proteomes" id="UP001271007"/>
    </source>
</evidence>
<protein>
    <submittedName>
        <fullName evidence="1">Uncharacterized protein</fullName>
    </submittedName>
</protein>
<gene>
    <name evidence="1" type="ORF">LTR09_010097</name>
</gene>
<keyword evidence="2" id="KW-1185">Reference proteome</keyword>
<reference evidence="1" key="1">
    <citation type="submission" date="2023-04" db="EMBL/GenBank/DDBJ databases">
        <title>Black Yeasts Isolated from many extreme environments.</title>
        <authorList>
            <person name="Coleine C."/>
            <person name="Stajich J.E."/>
            <person name="Selbmann L."/>
        </authorList>
    </citation>
    <scope>NUCLEOTIDE SEQUENCE</scope>
    <source>
        <strain evidence="1">CCFEE 5312</strain>
    </source>
</reference>
<accession>A0AAJ0D7Y5</accession>
<name>A0AAJ0D7Y5_9PEZI</name>
<evidence type="ECO:0000313" key="1">
    <source>
        <dbReference type="EMBL" id="KAK3048602.1"/>
    </source>
</evidence>
<sequence length="184" mass="20014">MDNDVASLAPSNTTTLVEERPYQQLTTITGKPIKHQHDNVTGMMLGDGGGFTGAGTGNLLPPAFTDSSLVRIPLKMSDVNGTEVQVPKKKSFFRKSSSSGDEFKVVMMSRGGYLKYWLKGEDGKFAPTVVEPPEGRQQWFESPLQLNQKWIEEDPTLAKRSTNRTAGSPLTLENALEAVAGAVL</sequence>
<dbReference type="AlphaFoldDB" id="A0AAJ0D7Y5"/>
<organism evidence="1 2">
    <name type="scientific">Extremus antarcticus</name>
    <dbReference type="NCBI Taxonomy" id="702011"/>
    <lineage>
        <taxon>Eukaryota</taxon>
        <taxon>Fungi</taxon>
        <taxon>Dikarya</taxon>
        <taxon>Ascomycota</taxon>
        <taxon>Pezizomycotina</taxon>
        <taxon>Dothideomycetes</taxon>
        <taxon>Dothideomycetidae</taxon>
        <taxon>Mycosphaerellales</taxon>
        <taxon>Extremaceae</taxon>
        <taxon>Extremus</taxon>
    </lineage>
</organism>